<protein>
    <submittedName>
        <fullName evidence="1">Uncharacterized protein</fullName>
    </submittedName>
</protein>
<sequence length="84" mass="9358">MAIAQGYCIFYEPRNTSEEKAGNALLADKFPGLPLHSGSLLVVKIDRNGTVSSVAEDDGALIDWIIGYGMEKDRFQYEAKFYNH</sequence>
<evidence type="ECO:0000313" key="1">
    <source>
        <dbReference type="EMBL" id="KAL0961533.1"/>
    </source>
</evidence>
<gene>
    <name evidence="1" type="ORF">HGRIS_006472</name>
</gene>
<keyword evidence="2" id="KW-1185">Reference proteome</keyword>
<dbReference type="EMBL" id="JASNQZ010000001">
    <property type="protein sequence ID" value="KAL0961533.1"/>
    <property type="molecule type" value="Genomic_DNA"/>
</dbReference>
<comment type="caution">
    <text evidence="1">The sequence shown here is derived from an EMBL/GenBank/DDBJ whole genome shotgun (WGS) entry which is preliminary data.</text>
</comment>
<organism evidence="1 2">
    <name type="scientific">Hohenbuehelia grisea</name>
    <dbReference type="NCBI Taxonomy" id="104357"/>
    <lineage>
        <taxon>Eukaryota</taxon>
        <taxon>Fungi</taxon>
        <taxon>Dikarya</taxon>
        <taxon>Basidiomycota</taxon>
        <taxon>Agaricomycotina</taxon>
        <taxon>Agaricomycetes</taxon>
        <taxon>Agaricomycetidae</taxon>
        <taxon>Agaricales</taxon>
        <taxon>Pleurotineae</taxon>
        <taxon>Pleurotaceae</taxon>
        <taxon>Hohenbuehelia</taxon>
    </lineage>
</organism>
<reference evidence="2" key="1">
    <citation type="submission" date="2024-06" db="EMBL/GenBank/DDBJ databases">
        <title>Multi-omics analyses provide insights into the biosynthesis of the anticancer antibiotic pleurotin in Hohenbuehelia grisea.</title>
        <authorList>
            <person name="Weaver J.A."/>
            <person name="Alberti F."/>
        </authorList>
    </citation>
    <scope>NUCLEOTIDE SEQUENCE [LARGE SCALE GENOMIC DNA]</scope>
    <source>
        <strain evidence="2">T-177</strain>
    </source>
</reference>
<proteinExistence type="predicted"/>
<dbReference type="Proteomes" id="UP001556367">
    <property type="component" value="Unassembled WGS sequence"/>
</dbReference>
<accession>A0ABR3K005</accession>
<evidence type="ECO:0000313" key="2">
    <source>
        <dbReference type="Proteomes" id="UP001556367"/>
    </source>
</evidence>
<name>A0ABR3K005_9AGAR</name>